<dbReference type="Proteomes" id="UP000036061">
    <property type="component" value="Chromosome"/>
</dbReference>
<evidence type="ECO:0000313" key="2">
    <source>
        <dbReference type="Proteomes" id="UP000036061"/>
    </source>
</evidence>
<evidence type="ECO:0000313" key="1">
    <source>
        <dbReference type="EMBL" id="AWX58615.1"/>
    </source>
</evidence>
<proteinExistence type="predicted"/>
<dbReference type="EMBL" id="CP030117">
    <property type="protein sequence ID" value="AWX58615.1"/>
    <property type="molecule type" value="Genomic_DNA"/>
</dbReference>
<accession>A0A2Z4MPY5</accession>
<sequence>MMEIKTENDRAELKKFWKSDLYRMSQLFYNGERKSLRRKVFLAKMGVYEVSMNSMSSMVGWRVLHKKLLKTSQVS</sequence>
<reference evidence="1 2" key="1">
    <citation type="journal article" date="2015" name="Genome Announc.">
        <title>Draft Genome Sequence of Brevibacillus brevis DZQ7, a Plant Growth-Promoting Rhizobacterium with Broad-Spectrum Antimicrobial Activity.</title>
        <authorList>
            <person name="Hou Q."/>
            <person name="Wang C."/>
            <person name="Hou X."/>
            <person name="Xia Z."/>
            <person name="Ye J."/>
            <person name="Liu K."/>
            <person name="Liu H."/>
            <person name="Wang J."/>
            <person name="Guo H."/>
            <person name="Yu X."/>
            <person name="Yang Y."/>
            <person name="Du B."/>
            <person name="Ding Y."/>
        </authorList>
    </citation>
    <scope>NUCLEOTIDE SEQUENCE [LARGE SCALE GENOMIC DNA]</scope>
    <source>
        <strain evidence="1 2">DZQ7</strain>
    </source>
</reference>
<name>A0A2Z4MPY5_BREBE</name>
<dbReference type="AlphaFoldDB" id="A0A2Z4MPY5"/>
<protein>
    <submittedName>
        <fullName evidence="1">Uncharacterized protein</fullName>
    </submittedName>
</protein>
<organism evidence="1 2">
    <name type="scientific">Brevibacillus brevis</name>
    <name type="common">Bacillus brevis</name>
    <dbReference type="NCBI Taxonomy" id="1393"/>
    <lineage>
        <taxon>Bacteria</taxon>
        <taxon>Bacillati</taxon>
        <taxon>Bacillota</taxon>
        <taxon>Bacilli</taxon>
        <taxon>Bacillales</taxon>
        <taxon>Paenibacillaceae</taxon>
        <taxon>Brevibacillus</taxon>
    </lineage>
</organism>
<gene>
    <name evidence="1" type="ORF">AB432_027820</name>
</gene>